<reference evidence="2" key="1">
    <citation type="submission" date="2016-04" db="EMBL/GenBank/DDBJ databases">
        <authorList>
            <person name="Evans L.H."/>
            <person name="Alamgir A."/>
            <person name="Owens N."/>
            <person name="Weber N.D."/>
            <person name="Virtaneva K."/>
            <person name="Barbian K."/>
            <person name="Babar A."/>
            <person name="Rosenke K."/>
        </authorList>
    </citation>
    <scope>NUCLEOTIDE SEQUENCE</scope>
    <source>
        <strain evidence="2">Nono1</strain>
    </source>
</reference>
<organism evidence="2">
    <name type="scientific">Nonomuraea gerenzanensis</name>
    <dbReference type="NCBI Taxonomy" id="93944"/>
    <lineage>
        <taxon>Bacteria</taxon>
        <taxon>Bacillati</taxon>
        <taxon>Actinomycetota</taxon>
        <taxon>Actinomycetes</taxon>
        <taxon>Streptosporangiales</taxon>
        <taxon>Streptosporangiaceae</taxon>
        <taxon>Nonomuraea</taxon>
    </lineage>
</organism>
<feature type="region of interest" description="Disordered" evidence="1">
    <location>
        <begin position="1"/>
        <end position="23"/>
    </location>
</feature>
<evidence type="ECO:0000313" key="2">
    <source>
        <dbReference type="EMBL" id="SBP01100.1"/>
    </source>
</evidence>
<name>A0A1M4EQI9_9ACTN</name>
<dbReference type="RefSeq" id="WP_225269627.1">
    <property type="nucleotide sequence ID" value="NZ_CP084058.1"/>
</dbReference>
<accession>A0A1M4EQI9</accession>
<evidence type="ECO:0000256" key="1">
    <source>
        <dbReference type="SAM" id="MobiDB-lite"/>
    </source>
</evidence>
<sequence>MADDDDFHGTHPASPRPDAVPVSWAEVEDRPLPARVRGYTCECLSMVFEDCRAGGQGFIRRYDRSVSPWLIAESPRIKVSAAETLWRQLINGEAR</sequence>
<gene>
    <name evidence="2" type="ORF">BN4615_P10616</name>
</gene>
<protein>
    <submittedName>
        <fullName evidence="2">Uncharacterized protein</fullName>
    </submittedName>
</protein>
<proteinExistence type="predicted"/>
<dbReference type="AlphaFoldDB" id="A0A1M4EQI9"/>
<dbReference type="EMBL" id="LT559118">
    <property type="protein sequence ID" value="SBP01100.1"/>
    <property type="molecule type" value="Genomic_DNA"/>
</dbReference>